<dbReference type="KEGG" id="mpv:PRV_00580"/>
<name>U5NC66_9MOLU</name>
<dbReference type="InterPro" id="IPR049194">
    <property type="entry name" value="DUF6856"/>
</dbReference>
<dbReference type="Proteomes" id="UP000017119">
    <property type="component" value="Chromosome"/>
</dbReference>
<accession>U5NC66</accession>
<evidence type="ECO:0000313" key="1">
    <source>
        <dbReference type="EMBL" id="AGX88885.1"/>
    </source>
</evidence>
<organism evidence="1 2">
    <name type="scientific">Mycoplasma parvum str. Indiana</name>
    <dbReference type="NCBI Taxonomy" id="1403316"/>
    <lineage>
        <taxon>Bacteria</taxon>
        <taxon>Bacillati</taxon>
        <taxon>Mycoplasmatota</taxon>
        <taxon>Mollicutes</taxon>
        <taxon>Mycoplasmataceae</taxon>
        <taxon>Mycoplasma</taxon>
    </lineage>
</organism>
<dbReference type="PATRIC" id="fig|1403316.3.peg.94"/>
<reference evidence="1 2" key="1">
    <citation type="journal article" date="2013" name="Genome Announc.">
        <title>Genome Sequence of Mycoplasma parvum (Formerly Eperythrozoon parvum), a Diminutive Hemoplasma of the Pig.</title>
        <authorList>
            <person name="do Nascimento N.C."/>
            <person name="Dos Santos A.P."/>
            <person name="Chu Y."/>
            <person name="Guimaraes A.M."/>
            <person name="Pagliaro A."/>
            <person name="Messick J.B."/>
        </authorList>
    </citation>
    <scope>NUCLEOTIDE SEQUENCE [LARGE SCALE GENOMIC DNA]</scope>
    <source>
        <strain evidence="1 2">Indiana</strain>
    </source>
</reference>
<evidence type="ECO:0000313" key="2">
    <source>
        <dbReference type="Proteomes" id="UP000017119"/>
    </source>
</evidence>
<dbReference type="Pfam" id="PF21637">
    <property type="entry name" value="DUF6856"/>
    <property type="match status" value="1"/>
</dbReference>
<proteinExistence type="predicted"/>
<sequence length="298" mass="34279">MILGLGKLKALLILSFSSIGAGAISIPTILAGDKYTEYSFKEFNPKPEHYAMNTDNQFSITSNNNSSENQYTDDESINKFDELPTVKHSDAELIKGTKKYNNGNYVLYFGSDACPHCTDFLYSGRESPGNWIGNHKNIYKSGVFYETYSLAKTKDKLKKIKFIFFSDKIPNLDNRNNDDLATFPWTKWHETLLSQGKVQGDYVRYDKSALKARKILSLLHYYFGEKQQGIPTIIIYKDGNPFILNVDKIEELEKDQKKVDEKAKAQDSDTPYQSIVARYNLFKHLEYIFNKNVIWTND</sequence>
<dbReference type="HOGENOM" id="CLU_955873_0_0_14"/>
<dbReference type="STRING" id="1403316.PRV_00580"/>
<dbReference type="OrthoDB" id="403976at2"/>
<protein>
    <submittedName>
        <fullName evidence="1">Uncharacterized protein</fullName>
    </submittedName>
</protein>
<dbReference type="AlphaFoldDB" id="U5NC66"/>
<dbReference type="RefSeq" id="WP_022768977.1">
    <property type="nucleotide sequence ID" value="NC_022575.1"/>
</dbReference>
<keyword evidence="2" id="KW-1185">Reference proteome</keyword>
<gene>
    <name evidence="1" type="ORF">PRV_00580</name>
</gene>
<dbReference type="EMBL" id="CP006771">
    <property type="protein sequence ID" value="AGX88885.1"/>
    <property type="molecule type" value="Genomic_DNA"/>
</dbReference>